<dbReference type="Pfam" id="PF01584">
    <property type="entry name" value="CheW"/>
    <property type="match status" value="1"/>
</dbReference>
<dbReference type="SMART" id="SM00260">
    <property type="entry name" value="CheW"/>
    <property type="match status" value="1"/>
</dbReference>
<dbReference type="InterPro" id="IPR002545">
    <property type="entry name" value="CheW-lke_dom"/>
</dbReference>
<dbReference type="Gene3D" id="2.40.50.180">
    <property type="entry name" value="CheA-289, Domain 4"/>
    <property type="match status" value="1"/>
</dbReference>
<name>A0A1G7WZZ5_9RHOO</name>
<dbReference type="SUPFAM" id="SSF50341">
    <property type="entry name" value="CheW-like"/>
    <property type="match status" value="1"/>
</dbReference>
<dbReference type="GO" id="GO:0006935">
    <property type="term" value="P:chemotaxis"/>
    <property type="evidence" value="ECO:0007669"/>
    <property type="project" value="InterPro"/>
</dbReference>
<evidence type="ECO:0000313" key="2">
    <source>
        <dbReference type="EMBL" id="SDG77508.1"/>
    </source>
</evidence>
<dbReference type="RefSeq" id="WP_091933410.1">
    <property type="nucleotide sequence ID" value="NZ_FNCY01000001.1"/>
</dbReference>
<sequence length="169" mass="18027">MGQRGSLSQFQTYLANRLAGAGSQPAAGLLGVLSGEERWLLPLQDSGEVVPPPPLTAVPLTRPWFAGIANIRGDLYAVTDFAAFCGKEATPRSGSARLLLVGPRQGNNCALLVGRMLGLRNIADLTPTDSETPPHAWVGQTFSDKEGCTWRMLDVRQLMADEGFMSVGS</sequence>
<dbReference type="Proteomes" id="UP000198607">
    <property type="component" value="Unassembled WGS sequence"/>
</dbReference>
<reference evidence="2 3" key="1">
    <citation type="submission" date="2016-10" db="EMBL/GenBank/DDBJ databases">
        <authorList>
            <person name="de Groot N.N."/>
        </authorList>
    </citation>
    <scope>NUCLEOTIDE SEQUENCE [LARGE SCALE GENOMIC DNA]</scope>
    <source>
        <strain evidence="2 3">DSM 5885</strain>
    </source>
</reference>
<dbReference type="STRING" id="83767.SAMN05660652_00692"/>
<keyword evidence="3" id="KW-1185">Reference proteome</keyword>
<dbReference type="InterPro" id="IPR036061">
    <property type="entry name" value="CheW-like_dom_sf"/>
</dbReference>
<dbReference type="AlphaFoldDB" id="A0A1G7WZZ5"/>
<accession>A0A1G7WZZ5</accession>
<dbReference type="PROSITE" id="PS50851">
    <property type="entry name" value="CHEW"/>
    <property type="match status" value="1"/>
</dbReference>
<dbReference type="GO" id="GO:0007165">
    <property type="term" value="P:signal transduction"/>
    <property type="evidence" value="ECO:0007669"/>
    <property type="project" value="InterPro"/>
</dbReference>
<protein>
    <submittedName>
        <fullName evidence="2">Twitching motility protein PilI</fullName>
    </submittedName>
</protein>
<evidence type="ECO:0000259" key="1">
    <source>
        <dbReference type="PROSITE" id="PS50851"/>
    </source>
</evidence>
<gene>
    <name evidence="2" type="ORF">SAMN05660652_00692</name>
</gene>
<proteinExistence type="predicted"/>
<organism evidence="2 3">
    <name type="scientific">Propionivibrio dicarboxylicus</name>
    <dbReference type="NCBI Taxonomy" id="83767"/>
    <lineage>
        <taxon>Bacteria</taxon>
        <taxon>Pseudomonadati</taxon>
        <taxon>Pseudomonadota</taxon>
        <taxon>Betaproteobacteria</taxon>
        <taxon>Rhodocyclales</taxon>
        <taxon>Rhodocyclaceae</taxon>
        <taxon>Propionivibrio</taxon>
    </lineage>
</organism>
<dbReference type="OrthoDB" id="5298045at2"/>
<dbReference type="EMBL" id="FNCY01000001">
    <property type="protein sequence ID" value="SDG77508.1"/>
    <property type="molecule type" value="Genomic_DNA"/>
</dbReference>
<evidence type="ECO:0000313" key="3">
    <source>
        <dbReference type="Proteomes" id="UP000198607"/>
    </source>
</evidence>
<feature type="domain" description="CheW-like" evidence="1">
    <location>
        <begin position="26"/>
        <end position="164"/>
    </location>
</feature>